<protein>
    <submittedName>
        <fullName evidence="2">Uncharacterized protein</fullName>
    </submittedName>
</protein>
<dbReference type="Proteomes" id="UP000011568">
    <property type="component" value="Unassembled WGS sequence"/>
</dbReference>
<organism evidence="2 3">
    <name type="scientific">Halococcus morrhuae DSM 1307</name>
    <dbReference type="NCBI Taxonomy" id="931277"/>
    <lineage>
        <taxon>Archaea</taxon>
        <taxon>Methanobacteriati</taxon>
        <taxon>Methanobacteriota</taxon>
        <taxon>Stenosarchaea group</taxon>
        <taxon>Halobacteria</taxon>
        <taxon>Halobacteriales</taxon>
        <taxon>Halococcaceae</taxon>
        <taxon>Halococcus</taxon>
    </lineage>
</organism>
<reference evidence="2 3" key="1">
    <citation type="journal article" date="2014" name="PLoS Genet.">
        <title>Phylogenetically driven sequencing of extremely halophilic archaea reveals strategies for static and dynamic osmo-response.</title>
        <authorList>
            <person name="Becker E.A."/>
            <person name="Seitzer P.M."/>
            <person name="Tritt A."/>
            <person name="Larsen D."/>
            <person name="Krusor M."/>
            <person name="Yao A.I."/>
            <person name="Wu D."/>
            <person name="Madern D."/>
            <person name="Eisen J.A."/>
            <person name="Darling A.E."/>
            <person name="Facciotti M.T."/>
        </authorList>
    </citation>
    <scope>NUCLEOTIDE SEQUENCE [LARGE SCALE GENOMIC DNA]</scope>
    <source>
        <strain evidence="2 3">DSM 1307</strain>
    </source>
</reference>
<dbReference type="eggNOG" id="arCOG07919">
    <property type="taxonomic scope" value="Archaea"/>
</dbReference>
<name>M0MDE7_HALMO</name>
<feature type="region of interest" description="Disordered" evidence="1">
    <location>
        <begin position="1"/>
        <end position="20"/>
    </location>
</feature>
<accession>M0MDE7</accession>
<dbReference type="AlphaFoldDB" id="M0MDE7"/>
<evidence type="ECO:0000256" key="1">
    <source>
        <dbReference type="SAM" id="MobiDB-lite"/>
    </source>
</evidence>
<sequence length="35" mass="3990">MEPDTSTDDEHLADVPDGCGCTEIWEHLSEQRDEE</sequence>
<gene>
    <name evidence="2" type="ORF">C448_09447</name>
</gene>
<comment type="caution">
    <text evidence="2">The sequence shown here is derived from an EMBL/GenBank/DDBJ whole genome shotgun (WGS) entry which is preliminary data.</text>
</comment>
<proteinExistence type="predicted"/>
<dbReference type="EMBL" id="AOMC01000113">
    <property type="protein sequence ID" value="EMA43792.1"/>
    <property type="molecule type" value="Genomic_DNA"/>
</dbReference>
<evidence type="ECO:0000313" key="3">
    <source>
        <dbReference type="Proteomes" id="UP000011568"/>
    </source>
</evidence>
<keyword evidence="3" id="KW-1185">Reference proteome</keyword>
<dbReference type="STRING" id="931277.C448_09447"/>
<evidence type="ECO:0000313" key="2">
    <source>
        <dbReference type="EMBL" id="EMA43792.1"/>
    </source>
</evidence>